<dbReference type="Pfam" id="PF00046">
    <property type="entry name" value="Homeodomain"/>
    <property type="match status" value="1"/>
</dbReference>
<feature type="region of interest" description="Disordered" evidence="8">
    <location>
        <begin position="119"/>
        <end position="287"/>
    </location>
</feature>
<keyword evidence="4 6" id="KW-0371">Homeobox</keyword>
<feature type="compositionally biased region" description="Low complexity" evidence="8">
    <location>
        <begin position="209"/>
        <end position="220"/>
    </location>
</feature>
<dbReference type="Gene3D" id="1.10.10.60">
    <property type="entry name" value="Homeodomain-like"/>
    <property type="match status" value="1"/>
</dbReference>
<feature type="compositionally biased region" description="Basic and acidic residues" evidence="8">
    <location>
        <begin position="119"/>
        <end position="136"/>
    </location>
</feature>
<comment type="subcellular location">
    <subcellularLocation>
        <location evidence="1 6 7">Nucleus</location>
    </subcellularLocation>
</comment>
<evidence type="ECO:0000256" key="1">
    <source>
        <dbReference type="ARBA" id="ARBA00004123"/>
    </source>
</evidence>
<evidence type="ECO:0000313" key="10">
    <source>
        <dbReference type="EMBL" id="KAL2269981.1"/>
    </source>
</evidence>
<feature type="region of interest" description="Disordered" evidence="8">
    <location>
        <begin position="78"/>
        <end position="98"/>
    </location>
</feature>
<gene>
    <name evidence="10" type="ORF">VTJ83DRAFT_2165</name>
</gene>
<comment type="caution">
    <text evidence="10">The sequence shown here is derived from an EMBL/GenBank/DDBJ whole genome shotgun (WGS) entry which is preliminary data.</text>
</comment>
<feature type="region of interest" description="Disordered" evidence="8">
    <location>
        <begin position="346"/>
        <end position="440"/>
    </location>
</feature>
<proteinExistence type="inferred from homology"/>
<feature type="compositionally biased region" description="Polar residues" evidence="8">
    <location>
        <begin position="275"/>
        <end position="287"/>
    </location>
</feature>
<name>A0ABR4DI75_9PEZI</name>
<dbReference type="PANTHER" id="PTHR24341:SF6">
    <property type="entry name" value="HOMEOBOX PROTEIN INVECTED"/>
    <property type="match status" value="1"/>
</dbReference>
<dbReference type="InterPro" id="IPR017970">
    <property type="entry name" value="Homeobox_CS"/>
</dbReference>
<feature type="compositionally biased region" description="Polar residues" evidence="8">
    <location>
        <begin position="711"/>
        <end position="723"/>
    </location>
</feature>
<protein>
    <recommendedName>
        <fullName evidence="9">Homeobox domain-containing protein</fullName>
    </recommendedName>
</protein>
<evidence type="ECO:0000259" key="9">
    <source>
        <dbReference type="PROSITE" id="PS50071"/>
    </source>
</evidence>
<feature type="region of interest" description="Disordered" evidence="8">
    <location>
        <begin position="689"/>
        <end position="730"/>
    </location>
</feature>
<dbReference type="InterPro" id="IPR001356">
    <property type="entry name" value="HD"/>
</dbReference>
<dbReference type="GeneID" id="98123049"/>
<accession>A0ABR4DI75</accession>
<keyword evidence="11" id="KW-1185">Reference proteome</keyword>
<sequence>MEFMDPYRRRYAAMTVQPFAGQPSAPQPPAQYPYWNVMAYYQHQHRAAALMGQGAMHLTKPAEPKPRLAKEEVELLEREFAKNQKPSSSTKRELAEQMGVEVPRINNWFQNRRAKEKQLKKTAEFEAQQARERAASEAKSNAGQEQTTANGTETDPASSVQDHQQGQGAESPDAHNHVSPTTEAASDPVSRSPLQTTAPAPAPAPALAPAPSSDSPSSSANDGFAHANYTPAEASSATAPDMSKPAEGPVFAGEFGETHPAHDGFQQQQQQQQQPHQTPFSYQPSEAASLNVEGFQQQAFSALTPRNNSVTALSDASGAFSPFSEHDYFAAPSMPQFPSDMVTAASTPAMHAESSNPLLRHETSMESLAHSDAVSPSSSIPDSPLTLANLRFKSPPPPADIASRRKTRRPAPLGLPALRAGGSGPKTGIEMPRRSDTVSPMRRISSATGLNGRIQKPFMPPGGPRSPFAMDRNKEALLQSLQENQNQQAAAAAAAASAAAAAAAASMPTLNSAMVPPPMSQEEMLASAVAESAIGGGGGGAHVLDDEQGPPYSFPSLSAVDGLPLYATSGVEPSTTKSPLGTPGLSLGFFQDSCFPGSLDNNGWGGYTQPDEPLPTPSLCSHGGSELEFSMAAPLPGYVASQPVTPSFPPPAVAAAAAGIGPAYGGFFGSASAPSGIGCGPTEYHFPDSTLSSSYPADRSSPLAPLRGPNKQFQFAQNITPQDFNAGDKQ</sequence>
<keyword evidence="5 6" id="KW-0539">Nucleus</keyword>
<dbReference type="PROSITE" id="PS50071">
    <property type="entry name" value="HOMEOBOX_2"/>
    <property type="match status" value="1"/>
</dbReference>
<evidence type="ECO:0000256" key="3">
    <source>
        <dbReference type="ARBA" id="ARBA00023125"/>
    </source>
</evidence>
<evidence type="ECO:0000256" key="2">
    <source>
        <dbReference type="ARBA" id="ARBA00010896"/>
    </source>
</evidence>
<evidence type="ECO:0000256" key="7">
    <source>
        <dbReference type="RuleBase" id="RU000682"/>
    </source>
</evidence>
<evidence type="ECO:0000256" key="5">
    <source>
        <dbReference type="ARBA" id="ARBA00023242"/>
    </source>
</evidence>
<feature type="DNA-binding region" description="Homeobox" evidence="6">
    <location>
        <begin position="61"/>
        <end position="120"/>
    </location>
</feature>
<dbReference type="SUPFAM" id="SSF46689">
    <property type="entry name" value="Homeodomain-like"/>
    <property type="match status" value="1"/>
</dbReference>
<dbReference type="PANTHER" id="PTHR24341">
    <property type="entry name" value="HOMEOBOX PROTEIN ENGRAILED"/>
    <property type="match status" value="1"/>
</dbReference>
<feature type="domain" description="Homeobox" evidence="9">
    <location>
        <begin position="59"/>
        <end position="119"/>
    </location>
</feature>
<dbReference type="PROSITE" id="PS00027">
    <property type="entry name" value="HOMEOBOX_1"/>
    <property type="match status" value="1"/>
</dbReference>
<evidence type="ECO:0000313" key="11">
    <source>
        <dbReference type="Proteomes" id="UP001600064"/>
    </source>
</evidence>
<keyword evidence="3 6" id="KW-0238">DNA-binding</keyword>
<organism evidence="10 11">
    <name type="scientific">Remersonia thermophila</name>
    <dbReference type="NCBI Taxonomy" id="72144"/>
    <lineage>
        <taxon>Eukaryota</taxon>
        <taxon>Fungi</taxon>
        <taxon>Dikarya</taxon>
        <taxon>Ascomycota</taxon>
        <taxon>Pezizomycotina</taxon>
        <taxon>Sordariomycetes</taxon>
        <taxon>Sordariomycetidae</taxon>
        <taxon>Sordariales</taxon>
        <taxon>Sordariales incertae sedis</taxon>
        <taxon>Remersonia</taxon>
    </lineage>
</organism>
<comment type="similarity">
    <text evidence="2">Belongs to the engrailed homeobox family.</text>
</comment>
<dbReference type="SMART" id="SM00389">
    <property type="entry name" value="HOX"/>
    <property type="match status" value="1"/>
</dbReference>
<evidence type="ECO:0000256" key="8">
    <source>
        <dbReference type="SAM" id="MobiDB-lite"/>
    </source>
</evidence>
<dbReference type="InterPro" id="IPR050720">
    <property type="entry name" value="Engrailed_Homeobox_TFs"/>
</dbReference>
<dbReference type="InterPro" id="IPR009057">
    <property type="entry name" value="Homeodomain-like_sf"/>
</dbReference>
<reference evidence="10 11" key="1">
    <citation type="journal article" date="2024" name="Commun. Biol.">
        <title>Comparative genomic analysis of thermophilic fungi reveals convergent evolutionary adaptations and gene losses.</title>
        <authorList>
            <person name="Steindorff A.S."/>
            <person name="Aguilar-Pontes M.V."/>
            <person name="Robinson A.J."/>
            <person name="Andreopoulos B."/>
            <person name="LaButti K."/>
            <person name="Kuo A."/>
            <person name="Mondo S."/>
            <person name="Riley R."/>
            <person name="Otillar R."/>
            <person name="Haridas S."/>
            <person name="Lipzen A."/>
            <person name="Grimwood J."/>
            <person name="Schmutz J."/>
            <person name="Clum A."/>
            <person name="Reid I.D."/>
            <person name="Moisan M.C."/>
            <person name="Butler G."/>
            <person name="Nguyen T.T.M."/>
            <person name="Dewar K."/>
            <person name="Conant G."/>
            <person name="Drula E."/>
            <person name="Henrissat B."/>
            <person name="Hansel C."/>
            <person name="Singer S."/>
            <person name="Hutchinson M.I."/>
            <person name="de Vries R.P."/>
            <person name="Natvig D.O."/>
            <person name="Powell A.J."/>
            <person name="Tsang A."/>
            <person name="Grigoriev I.V."/>
        </authorList>
    </citation>
    <scope>NUCLEOTIDE SEQUENCE [LARGE SCALE GENOMIC DNA]</scope>
    <source>
        <strain evidence="10 11">ATCC 22073</strain>
    </source>
</reference>
<evidence type="ECO:0000256" key="4">
    <source>
        <dbReference type="ARBA" id="ARBA00023155"/>
    </source>
</evidence>
<feature type="compositionally biased region" description="Polar residues" evidence="8">
    <location>
        <begin position="139"/>
        <end position="168"/>
    </location>
</feature>
<evidence type="ECO:0000256" key="6">
    <source>
        <dbReference type="PROSITE-ProRule" id="PRU00108"/>
    </source>
</evidence>
<dbReference type="RefSeq" id="XP_070868705.1">
    <property type="nucleotide sequence ID" value="XM_071008405.1"/>
</dbReference>
<dbReference type="Proteomes" id="UP001600064">
    <property type="component" value="Unassembled WGS sequence"/>
</dbReference>
<dbReference type="EMBL" id="JAZGUE010000002">
    <property type="protein sequence ID" value="KAL2269981.1"/>
    <property type="molecule type" value="Genomic_DNA"/>
</dbReference>
<dbReference type="CDD" id="cd00086">
    <property type="entry name" value="homeodomain"/>
    <property type="match status" value="1"/>
</dbReference>